<accession>A0A497EXG4</accession>
<dbReference type="AlphaFoldDB" id="A0A497EXG4"/>
<evidence type="ECO:0000313" key="2">
    <source>
        <dbReference type="Proteomes" id="UP000268446"/>
    </source>
</evidence>
<name>A0A497EXG4_9CREN</name>
<gene>
    <name evidence="1" type="ORF">DRJ20_01305</name>
</gene>
<proteinExistence type="predicted"/>
<comment type="caution">
    <text evidence="1">The sequence shown here is derived from an EMBL/GenBank/DDBJ whole genome shotgun (WGS) entry which is preliminary data.</text>
</comment>
<dbReference type="Proteomes" id="UP000268446">
    <property type="component" value="Unassembled WGS sequence"/>
</dbReference>
<sequence>MEELKSRVKCRLEEAVNLLKTIGYECNVTPEDFIVYMEAETPYPDLGLEEILENIILVAHELVEINEIKKMNLPLTRRVIMDNLEEIYEIHVVKALPIELQLAEKLSDYNYIKWRLRTIEVMLSEDELLPEKLKPKLIELHKQYSEKLKFKRD</sequence>
<evidence type="ECO:0000313" key="1">
    <source>
        <dbReference type="EMBL" id="RLE51866.1"/>
    </source>
</evidence>
<reference evidence="1 2" key="1">
    <citation type="submission" date="2018-06" db="EMBL/GenBank/DDBJ databases">
        <title>Extensive metabolic versatility and redundancy in microbially diverse, dynamic hydrothermal sediments.</title>
        <authorList>
            <person name="Dombrowski N."/>
            <person name="Teske A."/>
            <person name="Baker B.J."/>
        </authorList>
    </citation>
    <scope>NUCLEOTIDE SEQUENCE [LARGE SCALE GENOMIC DNA]</scope>
    <source>
        <strain evidence="1">B29_G17</strain>
    </source>
</reference>
<protein>
    <submittedName>
        <fullName evidence="1">Uncharacterized protein</fullName>
    </submittedName>
</protein>
<organism evidence="1 2">
    <name type="scientific">Thermoproteota archaeon</name>
    <dbReference type="NCBI Taxonomy" id="2056631"/>
    <lineage>
        <taxon>Archaea</taxon>
        <taxon>Thermoproteota</taxon>
    </lineage>
</organism>
<dbReference type="EMBL" id="QMQZ01000026">
    <property type="protein sequence ID" value="RLE51866.1"/>
    <property type="molecule type" value="Genomic_DNA"/>
</dbReference>